<accession>A0ACB8GCX3</accession>
<evidence type="ECO:0000313" key="1">
    <source>
        <dbReference type="EMBL" id="KAH8017320.1"/>
    </source>
</evidence>
<proteinExistence type="predicted"/>
<dbReference type="Proteomes" id="UP000827872">
    <property type="component" value="Linkage Group LG01"/>
</dbReference>
<reference evidence="1" key="1">
    <citation type="submission" date="2021-08" db="EMBL/GenBank/DDBJ databases">
        <title>The first chromosome-level gecko genome reveals the dynamic sex chromosomes of Neotropical dwarf geckos (Sphaerodactylidae: Sphaerodactylus).</title>
        <authorList>
            <person name="Pinto B.J."/>
            <person name="Keating S.E."/>
            <person name="Gamble T."/>
        </authorList>
    </citation>
    <scope>NUCLEOTIDE SEQUENCE</scope>
    <source>
        <strain evidence="1">TG3544</strain>
    </source>
</reference>
<evidence type="ECO:0000313" key="2">
    <source>
        <dbReference type="Proteomes" id="UP000827872"/>
    </source>
</evidence>
<organism evidence="1 2">
    <name type="scientific">Sphaerodactylus townsendi</name>
    <dbReference type="NCBI Taxonomy" id="933632"/>
    <lineage>
        <taxon>Eukaryota</taxon>
        <taxon>Metazoa</taxon>
        <taxon>Chordata</taxon>
        <taxon>Craniata</taxon>
        <taxon>Vertebrata</taxon>
        <taxon>Euteleostomi</taxon>
        <taxon>Lepidosauria</taxon>
        <taxon>Squamata</taxon>
        <taxon>Bifurcata</taxon>
        <taxon>Gekkota</taxon>
        <taxon>Sphaerodactylidae</taxon>
        <taxon>Sphaerodactylus</taxon>
    </lineage>
</organism>
<name>A0ACB8GCX3_9SAUR</name>
<keyword evidence="2" id="KW-1185">Reference proteome</keyword>
<protein>
    <submittedName>
        <fullName evidence="1">Uncharacterized protein</fullName>
    </submittedName>
</protein>
<sequence length="199" mass="22813">MRLLSEILGMVKCLFYRLEESKAHLVHQALLVQEGNQALQGVQGNQVMAAKDNQDQKGHQGHQDIRLLESQACQVCQENQVTEDFQGKKEIWDLLVSQGQEGYQEPMESLVQQEFLLLANKDNQGHKGKEVFLEKKAQWVHQVLREQQDIMEHQVQEAHLEYLVQEVLLAHQVSQDSLAVKENMGHQDYLVQLVSHQGA</sequence>
<comment type="caution">
    <text evidence="1">The sequence shown here is derived from an EMBL/GenBank/DDBJ whole genome shotgun (WGS) entry which is preliminary data.</text>
</comment>
<gene>
    <name evidence="1" type="ORF">K3G42_028301</name>
</gene>
<dbReference type="EMBL" id="CM037614">
    <property type="protein sequence ID" value="KAH8017320.1"/>
    <property type="molecule type" value="Genomic_DNA"/>
</dbReference>